<reference evidence="6" key="1">
    <citation type="submission" date="2015-09" db="EMBL/GenBank/DDBJ databases">
        <authorList>
            <person name="Shao Z."/>
            <person name="Wang L."/>
        </authorList>
    </citation>
    <scope>NUCLEOTIDE SEQUENCE [LARGE SCALE GENOMIC DNA]</scope>
    <source>
        <strain evidence="6">F13-1</strain>
    </source>
</reference>
<evidence type="ECO:0000256" key="4">
    <source>
        <dbReference type="SAM" id="SignalP"/>
    </source>
</evidence>
<proteinExistence type="inferred from homology"/>
<dbReference type="GO" id="GO:0042597">
    <property type="term" value="C:periplasmic space"/>
    <property type="evidence" value="ECO:0007669"/>
    <property type="project" value="UniProtKB-SubCell"/>
</dbReference>
<comment type="similarity">
    <text evidence="2">Belongs to the bacterial solute-binding protein SsuA/TauA family.</text>
</comment>
<keyword evidence="3 4" id="KW-0732">Signal</keyword>
<protein>
    <submittedName>
        <fullName evidence="5">Nitrate ABC transporter substrate-binding protein</fullName>
    </submittedName>
</protein>
<dbReference type="SUPFAM" id="SSF53850">
    <property type="entry name" value="Periplasmic binding protein-like II"/>
    <property type="match status" value="1"/>
</dbReference>
<dbReference type="PANTHER" id="PTHR30024">
    <property type="entry name" value="ALIPHATIC SULFONATES-BINDING PROTEIN-RELATED"/>
    <property type="match status" value="1"/>
</dbReference>
<evidence type="ECO:0000256" key="2">
    <source>
        <dbReference type="ARBA" id="ARBA00010742"/>
    </source>
</evidence>
<dbReference type="KEGG" id="zdf:AN401_09485"/>
<dbReference type="Proteomes" id="UP000217763">
    <property type="component" value="Chromosome"/>
</dbReference>
<dbReference type="AlphaFoldDB" id="A0A291HPG9"/>
<feature type="signal peptide" evidence="4">
    <location>
        <begin position="1"/>
        <end position="24"/>
    </location>
</feature>
<name>A0A291HPG9_9GAMM</name>
<dbReference type="RefSeq" id="WP_096779194.1">
    <property type="nucleotide sequence ID" value="NZ_CP012621.1"/>
</dbReference>
<evidence type="ECO:0000256" key="1">
    <source>
        <dbReference type="ARBA" id="ARBA00004418"/>
    </source>
</evidence>
<organism evidence="5 6">
    <name type="scientific">Zobellella denitrificans</name>
    <dbReference type="NCBI Taxonomy" id="347534"/>
    <lineage>
        <taxon>Bacteria</taxon>
        <taxon>Pseudomonadati</taxon>
        <taxon>Pseudomonadota</taxon>
        <taxon>Gammaproteobacteria</taxon>
        <taxon>Aeromonadales</taxon>
        <taxon>Aeromonadaceae</taxon>
        <taxon>Zobellella</taxon>
    </lineage>
</organism>
<evidence type="ECO:0000313" key="6">
    <source>
        <dbReference type="Proteomes" id="UP000217763"/>
    </source>
</evidence>
<comment type="subcellular location">
    <subcellularLocation>
        <location evidence="1">Periplasm</location>
    </subcellularLocation>
</comment>
<feature type="chain" id="PRO_5013149370" evidence="4">
    <location>
        <begin position="25"/>
        <end position="318"/>
    </location>
</feature>
<keyword evidence="6" id="KW-1185">Reference proteome</keyword>
<dbReference type="Pfam" id="PF13379">
    <property type="entry name" value="NMT1_2"/>
    <property type="match status" value="1"/>
</dbReference>
<dbReference type="PANTHER" id="PTHR30024:SF47">
    <property type="entry name" value="TAURINE-BINDING PERIPLASMIC PROTEIN"/>
    <property type="match status" value="1"/>
</dbReference>
<dbReference type="PROSITE" id="PS51257">
    <property type="entry name" value="PROKAR_LIPOPROTEIN"/>
    <property type="match status" value="1"/>
</dbReference>
<accession>A0A291HPG9</accession>
<gene>
    <name evidence="5" type="ORF">AN401_09485</name>
</gene>
<dbReference type="Gene3D" id="3.40.190.10">
    <property type="entry name" value="Periplasmic binding protein-like II"/>
    <property type="match status" value="1"/>
</dbReference>
<evidence type="ECO:0000256" key="3">
    <source>
        <dbReference type="ARBA" id="ARBA00022729"/>
    </source>
</evidence>
<evidence type="ECO:0000313" key="5">
    <source>
        <dbReference type="EMBL" id="ATG74057.1"/>
    </source>
</evidence>
<dbReference type="EMBL" id="CP012621">
    <property type="protein sequence ID" value="ATG74057.1"/>
    <property type="molecule type" value="Genomic_DNA"/>
</dbReference>
<sequence length="318" mass="34510">MKRRRFLSGLATLPLLPWLGACSAAPLRLGIHPWIGYETLYLARDFGWLPPAIQLQSGASASDSLAGLQQDRLDAACLTLDEVLLARGAGVPLTIGLVFNVSAGADMVLAREGIQRLEQLAGKRLGVEPNALGALMLAKVLRRAGLSPSALTLVELAPESQLEAWRAGRLDAVITYEPTAGQLLQLGARRLFDSRELPDTIFDVLAVRRDRIRRPQLQALTAAHFRALEHIRSNRQDALYRIAARQGVSHALAERALAGVVLPMLSANRRYLVDGEGKLAQAAALLAELMAGQGLLARPDDRQGLFSPLWLPSEREHG</sequence>